<dbReference type="NCBIfam" id="NF045760">
    <property type="entry name" value="YtpR"/>
    <property type="match status" value="1"/>
</dbReference>
<dbReference type="SMART" id="SM00873">
    <property type="entry name" value="B3_4"/>
    <property type="match status" value="1"/>
</dbReference>
<dbReference type="SUPFAM" id="SSF50249">
    <property type="entry name" value="Nucleic acid-binding proteins"/>
    <property type="match status" value="1"/>
</dbReference>
<dbReference type="CDD" id="cd02796">
    <property type="entry name" value="tRNA_bind_bactPheRS"/>
    <property type="match status" value="1"/>
</dbReference>
<dbReference type="GO" id="GO:0009328">
    <property type="term" value="C:phenylalanine-tRNA ligase complex"/>
    <property type="evidence" value="ECO:0007669"/>
    <property type="project" value="TreeGrafter"/>
</dbReference>
<feature type="binding site" evidence="15">
    <location>
        <position position="463"/>
    </location>
    <ligand>
        <name>Mg(2+)</name>
        <dbReference type="ChEBI" id="CHEBI:18420"/>
        <note>shared with alpha subunit</note>
    </ligand>
</feature>
<dbReference type="InterPro" id="IPR041616">
    <property type="entry name" value="PheRS_beta_core"/>
</dbReference>
<dbReference type="FunFam" id="3.30.70.380:FF:000001">
    <property type="entry name" value="Phenylalanine--tRNA ligase beta subunit"/>
    <property type="match status" value="1"/>
</dbReference>
<dbReference type="Pfam" id="PF03483">
    <property type="entry name" value="B3_4"/>
    <property type="match status" value="1"/>
</dbReference>
<keyword evidence="6 15" id="KW-0436">Ligase</keyword>
<evidence type="ECO:0000256" key="1">
    <source>
        <dbReference type="ARBA" id="ARBA00004496"/>
    </source>
</evidence>
<dbReference type="SMART" id="SM00896">
    <property type="entry name" value="FDX-ACB"/>
    <property type="match status" value="1"/>
</dbReference>
<dbReference type="PROSITE" id="PS50886">
    <property type="entry name" value="TRBD"/>
    <property type="match status" value="1"/>
</dbReference>
<evidence type="ECO:0000256" key="15">
    <source>
        <dbReference type="HAMAP-Rule" id="MF_00283"/>
    </source>
</evidence>
<feature type="binding site" evidence="15">
    <location>
        <position position="466"/>
    </location>
    <ligand>
        <name>Mg(2+)</name>
        <dbReference type="ChEBI" id="CHEBI:18420"/>
        <note>shared with alpha subunit</note>
    </ligand>
</feature>
<keyword evidence="11 16" id="KW-0694">RNA-binding</keyword>
<accession>A0A1G7UU34</accession>
<dbReference type="InterPro" id="IPR020825">
    <property type="entry name" value="Phe-tRNA_synthase-like_B3/B4"/>
</dbReference>
<comment type="similarity">
    <text evidence="2 15">Belongs to the phenylalanyl-tRNA synthetase beta subunit family. Type 1 subfamily.</text>
</comment>
<dbReference type="EC" id="6.1.1.20" evidence="15"/>
<keyword evidence="4 15" id="KW-0963">Cytoplasm</keyword>
<evidence type="ECO:0000259" key="19">
    <source>
        <dbReference type="PROSITE" id="PS51483"/>
    </source>
</evidence>
<dbReference type="Pfam" id="PF03147">
    <property type="entry name" value="FDX-ACB"/>
    <property type="match status" value="1"/>
</dbReference>
<dbReference type="Pfam" id="PF01588">
    <property type="entry name" value="tRNA_bind"/>
    <property type="match status" value="1"/>
</dbReference>
<proteinExistence type="inferred from homology"/>
<sequence>MKFTLSWLKDHLETTATVAEIAQALTALGLEVEGVDDPAARLEGFVVGEVLEAGPHPDADRLKLCRVADGGPEPLQIVCGAPNARAGIKVVLARPGQVIPESGQPLKVGRIRGVESRGMMCSARELLMGEDHSGIIELAADVPVGAPAAQVMKLDPVFDVAITPDRADCLGVRGIARDLAAAGLGTYRPKPVEPVAGQFESPIGVAFGPSPEMKAAAPVFVGRYVRGVTNRESPAWLKDRLTAVGLRPISALVDITNLITLDDARPLHVFDADKLTGPVGPRMAREGETLDALNEKTYTLTPEMVVIADAEKAHAIGGVMGGMDSACDEGTTNVFIESALFDAARTARTGRALGLDSDARHRFERGVDPESCLRGCEMATGLILELCGGEASQVIYAGQPPSWKRFIAFRPARVAALGGVEVPEAEQVRILTDLGFDVQRDAEPGVWTVATPSWRGDVEGEPDVVEEILRVRGFDHIPAVPMPRDPMPKPMLTDSQRRENATRRGLAARGLMEAVTWSFMGRAQSLAFGGGAEDLTLVNPISSDLDQMRPSILPNLIAAAGRNAARGFPDLGLFEIGPVFTAGTPGAQRPVAAILRAGRSGPRHWRQPPRAWDVFDAKADALAALAAAGAPVDSLQVSADDAPGFYHPGRSGCLRLGPKVLATFGELHPRVLAELDYKGPQGGAVVGAEVFLDQIPLPKRKGGPARPLLKASALQPLSRDFAFVLDEAVPASKLVAAIRGVDKKLIVDVGVFDLYQGEHLEPGRKSLAVSVTLQPSEATLTDPEIEAIGQRIVAAAEKATGATLRG</sequence>
<evidence type="ECO:0000256" key="14">
    <source>
        <dbReference type="ARBA" id="ARBA00049255"/>
    </source>
</evidence>
<dbReference type="SUPFAM" id="SSF46955">
    <property type="entry name" value="Putative DNA-binding domain"/>
    <property type="match status" value="1"/>
</dbReference>
<dbReference type="Pfam" id="PF17759">
    <property type="entry name" value="tRNA_synthFbeta"/>
    <property type="match status" value="1"/>
</dbReference>
<dbReference type="CDD" id="cd00769">
    <property type="entry name" value="PheRS_beta_core"/>
    <property type="match status" value="1"/>
</dbReference>
<dbReference type="GO" id="GO:0006432">
    <property type="term" value="P:phenylalanyl-tRNA aminoacylation"/>
    <property type="evidence" value="ECO:0007669"/>
    <property type="project" value="UniProtKB-UniRule"/>
</dbReference>
<evidence type="ECO:0000313" key="21">
    <source>
        <dbReference type="Proteomes" id="UP000217076"/>
    </source>
</evidence>
<gene>
    <name evidence="15" type="primary">pheT</name>
    <name evidence="20" type="ORF">SAMN05421742_101434</name>
</gene>
<dbReference type="NCBIfam" id="TIGR00472">
    <property type="entry name" value="pheT_bact"/>
    <property type="match status" value="1"/>
</dbReference>
<evidence type="ECO:0000259" key="17">
    <source>
        <dbReference type="PROSITE" id="PS50886"/>
    </source>
</evidence>
<dbReference type="PROSITE" id="PS51483">
    <property type="entry name" value="B5"/>
    <property type="match status" value="1"/>
</dbReference>
<keyword evidence="21" id="KW-1185">Reference proteome</keyword>
<comment type="catalytic activity">
    <reaction evidence="14 15">
        <text>tRNA(Phe) + L-phenylalanine + ATP = L-phenylalanyl-tRNA(Phe) + AMP + diphosphate + H(+)</text>
        <dbReference type="Rhea" id="RHEA:19413"/>
        <dbReference type="Rhea" id="RHEA-COMP:9668"/>
        <dbReference type="Rhea" id="RHEA-COMP:9699"/>
        <dbReference type="ChEBI" id="CHEBI:15378"/>
        <dbReference type="ChEBI" id="CHEBI:30616"/>
        <dbReference type="ChEBI" id="CHEBI:33019"/>
        <dbReference type="ChEBI" id="CHEBI:58095"/>
        <dbReference type="ChEBI" id="CHEBI:78442"/>
        <dbReference type="ChEBI" id="CHEBI:78531"/>
        <dbReference type="ChEBI" id="CHEBI:456215"/>
        <dbReference type="EC" id="6.1.1.20"/>
    </reaction>
</comment>
<dbReference type="Gene3D" id="3.30.56.10">
    <property type="match status" value="2"/>
</dbReference>
<keyword evidence="9 15" id="KW-0067">ATP-binding</keyword>
<comment type="subunit">
    <text evidence="3 15">Tetramer of two alpha and two beta subunits.</text>
</comment>
<dbReference type="Gene3D" id="3.30.930.10">
    <property type="entry name" value="Bira Bifunctional Protein, Domain 2"/>
    <property type="match status" value="1"/>
</dbReference>
<comment type="cofactor">
    <cofactor evidence="15">
        <name>Mg(2+)</name>
        <dbReference type="ChEBI" id="CHEBI:18420"/>
    </cofactor>
    <text evidence="15">Binds 2 magnesium ions per tetramer.</text>
</comment>
<dbReference type="InterPro" id="IPR036690">
    <property type="entry name" value="Fdx_antiC-bd_sf"/>
</dbReference>
<dbReference type="STRING" id="83401.SAMN05421742_101434"/>
<evidence type="ECO:0000256" key="10">
    <source>
        <dbReference type="ARBA" id="ARBA00022842"/>
    </source>
</evidence>
<protein>
    <recommendedName>
        <fullName evidence="15">Phenylalanine--tRNA ligase beta subunit</fullName>
        <ecNumber evidence="15">6.1.1.20</ecNumber>
    </recommendedName>
    <alternativeName>
        <fullName evidence="15">Phenylalanyl-tRNA synthetase beta subunit</fullName>
        <shortName evidence="15">PheRS</shortName>
    </alternativeName>
</protein>
<keyword evidence="12 15" id="KW-0648">Protein biosynthesis</keyword>
<evidence type="ECO:0000256" key="16">
    <source>
        <dbReference type="PROSITE-ProRule" id="PRU00209"/>
    </source>
</evidence>
<dbReference type="RefSeq" id="WP_092614656.1">
    <property type="nucleotide sequence ID" value="NZ_FNCV01000001.1"/>
</dbReference>
<evidence type="ECO:0000256" key="2">
    <source>
        <dbReference type="ARBA" id="ARBA00008653"/>
    </source>
</evidence>
<keyword evidence="10 15" id="KW-0460">Magnesium</keyword>
<dbReference type="SUPFAM" id="SSF55681">
    <property type="entry name" value="Class II aaRS and biotin synthetases"/>
    <property type="match status" value="1"/>
</dbReference>
<evidence type="ECO:0000256" key="12">
    <source>
        <dbReference type="ARBA" id="ARBA00022917"/>
    </source>
</evidence>
<organism evidence="20 21">
    <name type="scientific">Roseospirillum parvum</name>
    <dbReference type="NCBI Taxonomy" id="83401"/>
    <lineage>
        <taxon>Bacteria</taxon>
        <taxon>Pseudomonadati</taxon>
        <taxon>Pseudomonadota</taxon>
        <taxon>Alphaproteobacteria</taxon>
        <taxon>Rhodospirillales</taxon>
        <taxon>Rhodospirillaceae</taxon>
        <taxon>Roseospirillum</taxon>
    </lineage>
</organism>
<dbReference type="InterPro" id="IPR009061">
    <property type="entry name" value="DNA-bd_dom_put_sf"/>
</dbReference>
<dbReference type="SUPFAM" id="SSF54991">
    <property type="entry name" value="Anticodon-binding domain of PheRS"/>
    <property type="match status" value="1"/>
</dbReference>
<dbReference type="PROSITE" id="PS51447">
    <property type="entry name" value="FDX_ACB"/>
    <property type="match status" value="1"/>
</dbReference>
<reference evidence="21" key="1">
    <citation type="submission" date="2016-10" db="EMBL/GenBank/DDBJ databases">
        <authorList>
            <person name="Varghese N."/>
            <person name="Submissions S."/>
        </authorList>
    </citation>
    <scope>NUCLEOTIDE SEQUENCE [LARGE SCALE GENOMIC DNA]</scope>
    <source>
        <strain evidence="21">930I</strain>
    </source>
</reference>
<dbReference type="OrthoDB" id="9805455at2"/>
<dbReference type="GO" id="GO:0005524">
    <property type="term" value="F:ATP binding"/>
    <property type="evidence" value="ECO:0007669"/>
    <property type="project" value="UniProtKB-UniRule"/>
</dbReference>
<evidence type="ECO:0000313" key="20">
    <source>
        <dbReference type="EMBL" id="SDG51007.1"/>
    </source>
</evidence>
<dbReference type="InterPro" id="IPR045060">
    <property type="entry name" value="Phe-tRNA-ligase_IIc_bsu"/>
</dbReference>
<evidence type="ECO:0000256" key="13">
    <source>
        <dbReference type="ARBA" id="ARBA00023146"/>
    </source>
</evidence>
<dbReference type="Proteomes" id="UP000217076">
    <property type="component" value="Unassembled WGS sequence"/>
</dbReference>
<feature type="domain" description="TRNA-binding" evidence="17">
    <location>
        <begin position="39"/>
        <end position="149"/>
    </location>
</feature>
<keyword evidence="7 15" id="KW-0479">Metal-binding</keyword>
<dbReference type="InterPro" id="IPR005147">
    <property type="entry name" value="tRNA_synthase_B5-dom"/>
</dbReference>
<evidence type="ECO:0000259" key="18">
    <source>
        <dbReference type="PROSITE" id="PS51447"/>
    </source>
</evidence>
<keyword evidence="8 15" id="KW-0547">Nucleotide-binding</keyword>
<dbReference type="PANTHER" id="PTHR10947">
    <property type="entry name" value="PHENYLALANYL-TRNA SYNTHETASE BETA CHAIN AND LEUCINE-RICH REPEAT-CONTAINING PROTEIN 47"/>
    <property type="match status" value="1"/>
</dbReference>
<dbReference type="InterPro" id="IPR002547">
    <property type="entry name" value="tRNA-bd_dom"/>
</dbReference>
<evidence type="ECO:0000256" key="5">
    <source>
        <dbReference type="ARBA" id="ARBA00022555"/>
    </source>
</evidence>
<dbReference type="SUPFAM" id="SSF56037">
    <property type="entry name" value="PheT/TilS domain"/>
    <property type="match status" value="1"/>
</dbReference>
<dbReference type="InterPro" id="IPR012340">
    <property type="entry name" value="NA-bd_OB-fold"/>
</dbReference>
<dbReference type="GO" id="GO:0004826">
    <property type="term" value="F:phenylalanine-tRNA ligase activity"/>
    <property type="evidence" value="ECO:0007669"/>
    <property type="project" value="UniProtKB-UniRule"/>
</dbReference>
<feature type="domain" description="FDX-ACB" evidence="18">
    <location>
        <begin position="712"/>
        <end position="805"/>
    </location>
</feature>
<dbReference type="InterPro" id="IPR004532">
    <property type="entry name" value="Phe-tRNA-ligase_IIc_bsu_bact"/>
</dbReference>
<evidence type="ECO:0000256" key="3">
    <source>
        <dbReference type="ARBA" id="ARBA00011209"/>
    </source>
</evidence>
<dbReference type="InterPro" id="IPR033714">
    <property type="entry name" value="tRNA_bind_bactPheRS"/>
</dbReference>
<comment type="subcellular location">
    <subcellularLocation>
        <location evidence="1 15">Cytoplasm</location>
    </subcellularLocation>
</comment>
<feature type="binding site" evidence="15">
    <location>
        <position position="467"/>
    </location>
    <ligand>
        <name>Mg(2+)</name>
        <dbReference type="ChEBI" id="CHEBI:18420"/>
        <note>shared with alpha subunit</note>
    </ligand>
</feature>
<evidence type="ECO:0000256" key="4">
    <source>
        <dbReference type="ARBA" id="ARBA00022490"/>
    </source>
</evidence>
<dbReference type="HAMAP" id="MF_00283">
    <property type="entry name" value="Phe_tRNA_synth_beta1"/>
    <property type="match status" value="1"/>
</dbReference>
<evidence type="ECO:0000256" key="7">
    <source>
        <dbReference type="ARBA" id="ARBA00022723"/>
    </source>
</evidence>
<dbReference type="InterPro" id="IPR005146">
    <property type="entry name" value="B3/B4_tRNA-bd"/>
</dbReference>
<name>A0A1G7UU34_9PROT</name>
<dbReference type="Pfam" id="PF03484">
    <property type="entry name" value="B5"/>
    <property type="match status" value="1"/>
</dbReference>
<keyword evidence="13 15" id="KW-0030">Aminoacyl-tRNA synthetase</keyword>
<dbReference type="InterPro" id="IPR045864">
    <property type="entry name" value="aa-tRNA-synth_II/BPL/LPL"/>
</dbReference>
<dbReference type="FunFam" id="2.40.50.140:FF:000045">
    <property type="entry name" value="Phenylalanine--tRNA ligase beta subunit"/>
    <property type="match status" value="1"/>
</dbReference>
<dbReference type="InterPro" id="IPR005121">
    <property type="entry name" value="Fdx_antiC-bd"/>
</dbReference>
<evidence type="ECO:0000256" key="9">
    <source>
        <dbReference type="ARBA" id="ARBA00022840"/>
    </source>
</evidence>
<dbReference type="EMBL" id="FNCV01000001">
    <property type="protein sequence ID" value="SDG51007.1"/>
    <property type="molecule type" value="Genomic_DNA"/>
</dbReference>
<evidence type="ECO:0000256" key="6">
    <source>
        <dbReference type="ARBA" id="ARBA00022598"/>
    </source>
</evidence>
<dbReference type="Gene3D" id="3.30.70.380">
    <property type="entry name" value="Ferrodoxin-fold anticodon-binding domain"/>
    <property type="match status" value="1"/>
</dbReference>
<dbReference type="GO" id="GO:0000287">
    <property type="term" value="F:magnesium ion binding"/>
    <property type="evidence" value="ECO:0007669"/>
    <property type="project" value="UniProtKB-UniRule"/>
</dbReference>
<feature type="binding site" evidence="15">
    <location>
        <position position="457"/>
    </location>
    <ligand>
        <name>Mg(2+)</name>
        <dbReference type="ChEBI" id="CHEBI:18420"/>
        <note>shared with alpha subunit</note>
    </ligand>
</feature>
<feature type="domain" description="B5" evidence="19">
    <location>
        <begin position="402"/>
        <end position="479"/>
    </location>
</feature>
<keyword evidence="5 16" id="KW-0820">tRNA-binding</keyword>
<dbReference type="Gene3D" id="3.50.40.10">
    <property type="entry name" value="Phenylalanyl-trna Synthetase, Chain B, domain 3"/>
    <property type="match status" value="1"/>
</dbReference>
<dbReference type="SMART" id="SM00874">
    <property type="entry name" value="B5"/>
    <property type="match status" value="1"/>
</dbReference>
<dbReference type="AlphaFoldDB" id="A0A1G7UU34"/>
<dbReference type="Gene3D" id="2.40.50.140">
    <property type="entry name" value="Nucleic acid-binding proteins"/>
    <property type="match status" value="1"/>
</dbReference>
<evidence type="ECO:0000256" key="11">
    <source>
        <dbReference type="ARBA" id="ARBA00022884"/>
    </source>
</evidence>
<evidence type="ECO:0000256" key="8">
    <source>
        <dbReference type="ARBA" id="ARBA00022741"/>
    </source>
</evidence>
<dbReference type="GO" id="GO:0000049">
    <property type="term" value="F:tRNA binding"/>
    <property type="evidence" value="ECO:0007669"/>
    <property type="project" value="UniProtKB-UniRule"/>
</dbReference>
<dbReference type="PANTHER" id="PTHR10947:SF0">
    <property type="entry name" value="PHENYLALANINE--TRNA LIGASE BETA SUBUNIT"/>
    <property type="match status" value="1"/>
</dbReference>